<sequence length="121" mass="14582">MFFQIFLWDKEFTAEKVTPRNCLHILDKAKEDFLQVIEKLSNKQEFSLPDTLLVLYCLEALLLLKHVQRPGVVKNFQVKDWEEQSREEEQWFEQYCIIIRPEMLRKRKTVSPNDPFFISST</sequence>
<dbReference type="EMBL" id="JANPWB010000002">
    <property type="protein sequence ID" value="KAJ1208684.1"/>
    <property type="molecule type" value="Genomic_DNA"/>
</dbReference>
<dbReference type="PANTHER" id="PTHR47306">
    <property type="entry name" value="SI:CH211-178J18.4-RELATED"/>
    <property type="match status" value="1"/>
</dbReference>
<protein>
    <submittedName>
        <fullName evidence="1">Uncharacterized protein</fullName>
    </submittedName>
</protein>
<dbReference type="Proteomes" id="UP001066276">
    <property type="component" value="Chromosome 1_2"/>
</dbReference>
<gene>
    <name evidence="1" type="ORF">NDU88_004067</name>
</gene>
<proteinExistence type="predicted"/>
<comment type="caution">
    <text evidence="1">The sequence shown here is derived from an EMBL/GenBank/DDBJ whole genome shotgun (WGS) entry which is preliminary data.</text>
</comment>
<organism evidence="1 2">
    <name type="scientific">Pleurodeles waltl</name>
    <name type="common">Iberian ribbed newt</name>
    <dbReference type="NCBI Taxonomy" id="8319"/>
    <lineage>
        <taxon>Eukaryota</taxon>
        <taxon>Metazoa</taxon>
        <taxon>Chordata</taxon>
        <taxon>Craniata</taxon>
        <taxon>Vertebrata</taxon>
        <taxon>Euteleostomi</taxon>
        <taxon>Amphibia</taxon>
        <taxon>Batrachia</taxon>
        <taxon>Caudata</taxon>
        <taxon>Salamandroidea</taxon>
        <taxon>Salamandridae</taxon>
        <taxon>Pleurodelinae</taxon>
        <taxon>Pleurodeles</taxon>
    </lineage>
</organism>
<dbReference type="AlphaFoldDB" id="A0AAV7W3X1"/>
<accession>A0AAV7W3X1</accession>
<reference evidence="1" key="1">
    <citation type="journal article" date="2022" name="bioRxiv">
        <title>Sequencing and chromosome-scale assembly of the giantPleurodeles waltlgenome.</title>
        <authorList>
            <person name="Brown T."/>
            <person name="Elewa A."/>
            <person name="Iarovenko S."/>
            <person name="Subramanian E."/>
            <person name="Araus A.J."/>
            <person name="Petzold A."/>
            <person name="Susuki M."/>
            <person name="Suzuki K.-i.T."/>
            <person name="Hayashi T."/>
            <person name="Toyoda A."/>
            <person name="Oliveira C."/>
            <person name="Osipova E."/>
            <person name="Leigh N.D."/>
            <person name="Simon A."/>
            <person name="Yun M.H."/>
        </authorList>
    </citation>
    <scope>NUCLEOTIDE SEQUENCE</scope>
    <source>
        <strain evidence="1">20211129_DDA</strain>
        <tissue evidence="1">Liver</tissue>
    </source>
</reference>
<keyword evidence="2" id="KW-1185">Reference proteome</keyword>
<evidence type="ECO:0000313" key="1">
    <source>
        <dbReference type="EMBL" id="KAJ1208684.1"/>
    </source>
</evidence>
<name>A0AAV7W3X1_PLEWA</name>
<evidence type="ECO:0000313" key="2">
    <source>
        <dbReference type="Proteomes" id="UP001066276"/>
    </source>
</evidence>
<dbReference type="PANTHER" id="PTHR47306:SF2">
    <property type="entry name" value="CORE-BINDING (CB) DOMAIN-CONTAINING PROTEIN"/>
    <property type="match status" value="1"/>
</dbReference>